<comment type="similarity">
    <text evidence="1">Belongs to the CIA30 family.</text>
</comment>
<sequence>MSSPRPAWDFRRFWETLAYYESIPFVSDFQKMLFGSTAPPPPVPENNLVFDFSQPNFPLAELWGALDDVVMGGVSQSQIESHPQGARFHGQVSTANSGGFASVRTRNFSPPLNLAEAPGLVLHLQGDGQRYKLILRDSSRWDSLGYAASFATVRGEWMSINIPFSELRPVLRAKTVPNAPPLDSGAIASFQLMLSKFEYDGQLNPSFKPGPFDLLLRSIAIAPGMPHGD</sequence>
<dbReference type="InterPro" id="IPR008979">
    <property type="entry name" value="Galactose-bd-like_sf"/>
</dbReference>
<dbReference type="Pfam" id="PF08547">
    <property type="entry name" value="CIA30"/>
    <property type="match status" value="1"/>
</dbReference>
<gene>
    <name evidence="3" type="ORF">QQ91_0014770</name>
</gene>
<dbReference type="AlphaFoldDB" id="A0ABD4T5X3"/>
<reference evidence="3 4" key="1">
    <citation type="journal article" date="2015" name="Genome Announc.">
        <title>Draft Genome Sequence of Filamentous Marine Cyanobacterium Lyngbya confervoides Strain BDU141951.</title>
        <authorList>
            <person name="Chandrababunaidu M.M."/>
            <person name="Sen D."/>
            <person name="Tripathy S."/>
        </authorList>
    </citation>
    <scope>NUCLEOTIDE SEQUENCE [LARGE SCALE GENOMIC DNA]</scope>
    <source>
        <strain evidence="3 4">BDU141951</strain>
    </source>
</reference>
<keyword evidence="4" id="KW-1185">Reference proteome</keyword>
<dbReference type="InterPro" id="IPR039131">
    <property type="entry name" value="NDUFAF1"/>
</dbReference>
<evidence type="ECO:0000313" key="4">
    <source>
        <dbReference type="Proteomes" id="UP000031561"/>
    </source>
</evidence>
<dbReference type="EMBL" id="JTHE03000088">
    <property type="protein sequence ID" value="MCM1984084.1"/>
    <property type="molecule type" value="Genomic_DNA"/>
</dbReference>
<organism evidence="3 4">
    <name type="scientific">Lyngbya confervoides BDU141951</name>
    <dbReference type="NCBI Taxonomy" id="1574623"/>
    <lineage>
        <taxon>Bacteria</taxon>
        <taxon>Bacillati</taxon>
        <taxon>Cyanobacteriota</taxon>
        <taxon>Cyanophyceae</taxon>
        <taxon>Oscillatoriophycideae</taxon>
        <taxon>Oscillatoriales</taxon>
        <taxon>Microcoleaceae</taxon>
        <taxon>Lyngbya</taxon>
    </lineage>
</organism>
<dbReference type="RefSeq" id="WP_166275687.1">
    <property type="nucleotide sequence ID" value="NZ_JTHE03000088.1"/>
</dbReference>
<accession>A0ABD4T5X3</accession>
<evidence type="ECO:0000256" key="1">
    <source>
        <dbReference type="ARBA" id="ARBA00007884"/>
    </source>
</evidence>
<dbReference type="SUPFAM" id="SSF49785">
    <property type="entry name" value="Galactose-binding domain-like"/>
    <property type="match status" value="1"/>
</dbReference>
<feature type="domain" description="NADH:ubiquinone oxidoreductase intermediate-associated protein 30" evidence="2">
    <location>
        <begin position="50"/>
        <end position="215"/>
    </location>
</feature>
<evidence type="ECO:0000313" key="3">
    <source>
        <dbReference type="EMBL" id="MCM1984084.1"/>
    </source>
</evidence>
<protein>
    <submittedName>
        <fullName evidence="3">CIA30 family protein</fullName>
    </submittedName>
</protein>
<dbReference type="InterPro" id="IPR013857">
    <property type="entry name" value="NADH-UbQ_OxRdtase-assoc_prot30"/>
</dbReference>
<dbReference type="Proteomes" id="UP000031561">
    <property type="component" value="Unassembled WGS sequence"/>
</dbReference>
<proteinExistence type="inferred from homology"/>
<dbReference type="PANTHER" id="PTHR13194">
    <property type="entry name" value="COMPLEX I INTERMEDIATE-ASSOCIATED PROTEIN 30"/>
    <property type="match status" value="1"/>
</dbReference>
<name>A0ABD4T5X3_9CYAN</name>
<comment type="caution">
    <text evidence="3">The sequence shown here is derived from an EMBL/GenBank/DDBJ whole genome shotgun (WGS) entry which is preliminary data.</text>
</comment>
<dbReference type="PANTHER" id="PTHR13194:SF19">
    <property type="entry name" value="NAD(P)-BINDING ROSSMANN-FOLD SUPERFAMILY PROTEIN"/>
    <property type="match status" value="1"/>
</dbReference>
<evidence type="ECO:0000259" key="2">
    <source>
        <dbReference type="Pfam" id="PF08547"/>
    </source>
</evidence>